<feature type="region of interest" description="Disordered" evidence="1">
    <location>
        <begin position="41"/>
        <end position="61"/>
    </location>
</feature>
<name>A0AAV5JHV7_9ROSI</name>
<organism evidence="2 3">
    <name type="scientific">Rubroshorea leprosula</name>
    <dbReference type="NCBI Taxonomy" id="152421"/>
    <lineage>
        <taxon>Eukaryota</taxon>
        <taxon>Viridiplantae</taxon>
        <taxon>Streptophyta</taxon>
        <taxon>Embryophyta</taxon>
        <taxon>Tracheophyta</taxon>
        <taxon>Spermatophyta</taxon>
        <taxon>Magnoliopsida</taxon>
        <taxon>eudicotyledons</taxon>
        <taxon>Gunneridae</taxon>
        <taxon>Pentapetalae</taxon>
        <taxon>rosids</taxon>
        <taxon>malvids</taxon>
        <taxon>Malvales</taxon>
        <taxon>Dipterocarpaceae</taxon>
        <taxon>Rubroshorea</taxon>
    </lineage>
</organism>
<dbReference type="EMBL" id="BPVZ01000040">
    <property type="protein sequence ID" value="GKV14274.1"/>
    <property type="molecule type" value="Genomic_DNA"/>
</dbReference>
<comment type="caution">
    <text evidence="2">The sequence shown here is derived from an EMBL/GenBank/DDBJ whole genome shotgun (WGS) entry which is preliminary data.</text>
</comment>
<accession>A0AAV5JHV7</accession>
<reference evidence="2 3" key="1">
    <citation type="journal article" date="2021" name="Commun. Biol.">
        <title>The genome of Shorea leprosula (Dipterocarpaceae) highlights the ecological relevance of drought in aseasonal tropical rainforests.</title>
        <authorList>
            <person name="Ng K.K.S."/>
            <person name="Kobayashi M.J."/>
            <person name="Fawcett J.A."/>
            <person name="Hatakeyama M."/>
            <person name="Paape T."/>
            <person name="Ng C.H."/>
            <person name="Ang C.C."/>
            <person name="Tnah L.H."/>
            <person name="Lee C.T."/>
            <person name="Nishiyama T."/>
            <person name="Sese J."/>
            <person name="O'Brien M.J."/>
            <person name="Copetti D."/>
            <person name="Mohd Noor M.I."/>
            <person name="Ong R.C."/>
            <person name="Putra M."/>
            <person name="Sireger I.Z."/>
            <person name="Indrioko S."/>
            <person name="Kosugi Y."/>
            <person name="Izuno A."/>
            <person name="Isagi Y."/>
            <person name="Lee S.L."/>
            <person name="Shimizu K.K."/>
        </authorList>
    </citation>
    <scope>NUCLEOTIDE SEQUENCE [LARGE SCALE GENOMIC DNA]</scope>
    <source>
        <strain evidence="2">214</strain>
    </source>
</reference>
<proteinExistence type="predicted"/>
<dbReference type="Proteomes" id="UP001054252">
    <property type="component" value="Unassembled WGS sequence"/>
</dbReference>
<evidence type="ECO:0000256" key="1">
    <source>
        <dbReference type="SAM" id="MobiDB-lite"/>
    </source>
</evidence>
<evidence type="ECO:0000313" key="3">
    <source>
        <dbReference type="Proteomes" id="UP001054252"/>
    </source>
</evidence>
<dbReference type="AlphaFoldDB" id="A0AAV5JHV7"/>
<feature type="compositionally biased region" description="Polar residues" evidence="1">
    <location>
        <begin position="41"/>
        <end position="54"/>
    </location>
</feature>
<protein>
    <submittedName>
        <fullName evidence="2">Uncharacterized protein</fullName>
    </submittedName>
</protein>
<sequence>MATMAFSLGRVRTWALLVGVLAFCSIALLSYKENPVLGPNNKSAMTNRGANNGSKILGRSSSRLMGSSTPLLYSLQGRGSSWVAVFLLDDFILVLVPVPNPISLLLEYLASNLDKEEEIYIRRRRWVQWNPVWKNCWSRRSASGTLLFQHPAVALTRNCIASARSSDSTFTWLLRYTYDYRGRHSSLLD</sequence>
<evidence type="ECO:0000313" key="2">
    <source>
        <dbReference type="EMBL" id="GKV14274.1"/>
    </source>
</evidence>
<keyword evidence="3" id="KW-1185">Reference proteome</keyword>
<gene>
    <name evidence="2" type="ORF">SLEP1_g25174</name>
</gene>